<dbReference type="Proteomes" id="UP000033121">
    <property type="component" value="Unassembled WGS sequence"/>
</dbReference>
<organism evidence="2 3">
    <name type="scientific">Flavihumibacter petaseus NBRC 106054</name>
    <dbReference type="NCBI Taxonomy" id="1220578"/>
    <lineage>
        <taxon>Bacteria</taxon>
        <taxon>Pseudomonadati</taxon>
        <taxon>Bacteroidota</taxon>
        <taxon>Chitinophagia</taxon>
        <taxon>Chitinophagales</taxon>
        <taxon>Chitinophagaceae</taxon>
        <taxon>Flavihumibacter</taxon>
    </lineage>
</organism>
<sequence length="450" mass="49394">MIRSLLVLILLSTRLFAQNADWKELQGRIDAAVKNNGKVAVDRDFAIDKPLVAASWNGKDYRFFTIQIIGPGKITALFNDAPALSIHKAKGVLIKDVSFSGQFRPPALSSQDFYNSVLETYSDGQCRNSQFSPYAAIAIDPFKNELPGDGGYPSLKSYYRGEKSQSGSTGIRVEGGTIEQFIVGVVTSPNGFTLNAEICTFENITLRACKIGFAGTQPQEKMNRILHLKVIGPVHTLFGFAQYGRRQPGNWIIDDVEASGEVNSLIYRFTVEYFPLYINNLRTESLGAIGTWQTFLSDALTNSTIKLAGLRKRKNLPDPVLLGGGINIVNTTIAYEDGGLPVIFAGKEMGATRFDEQSRKSDFLIWESFKQQKFQASAFIRGIPISARTIVLKRKDVKGPVKVGALAIFYEGNYNLKGTGIVTKVNDTEIAVGQLSEGAAKGKANWLGFM</sequence>
<evidence type="ECO:0000313" key="2">
    <source>
        <dbReference type="EMBL" id="GAO45232.1"/>
    </source>
</evidence>
<accession>A0A0E9N5I7</accession>
<gene>
    <name evidence="2" type="ORF">FPE01S_04_04760</name>
</gene>
<evidence type="ECO:0000256" key="1">
    <source>
        <dbReference type="SAM" id="SignalP"/>
    </source>
</evidence>
<comment type="caution">
    <text evidence="2">The sequence shown here is derived from an EMBL/GenBank/DDBJ whole genome shotgun (WGS) entry which is preliminary data.</text>
</comment>
<reference evidence="2 3" key="1">
    <citation type="submission" date="2015-04" db="EMBL/GenBank/DDBJ databases">
        <title>Whole genome shotgun sequence of Flavihumibacter petaseus NBRC 106054.</title>
        <authorList>
            <person name="Miyazawa S."/>
            <person name="Hosoyama A."/>
            <person name="Hashimoto M."/>
            <person name="Noguchi M."/>
            <person name="Tsuchikane K."/>
            <person name="Ohji S."/>
            <person name="Yamazoe A."/>
            <person name="Ichikawa N."/>
            <person name="Kimura A."/>
            <person name="Fujita N."/>
        </authorList>
    </citation>
    <scope>NUCLEOTIDE SEQUENCE [LARGE SCALE GENOMIC DNA]</scope>
    <source>
        <strain evidence="2 3">NBRC 106054</strain>
    </source>
</reference>
<feature type="chain" id="PRO_5002430276" evidence="1">
    <location>
        <begin position="20"/>
        <end position="450"/>
    </location>
</feature>
<dbReference type="AlphaFoldDB" id="A0A0E9N5I7"/>
<name>A0A0E9N5I7_9BACT</name>
<dbReference type="STRING" id="1220578.FPE01S_04_04760"/>
<keyword evidence="1" id="KW-0732">Signal</keyword>
<feature type="signal peptide" evidence="1">
    <location>
        <begin position="1"/>
        <end position="19"/>
    </location>
</feature>
<protein>
    <submittedName>
        <fullName evidence="2">Uncharacterized protein</fullName>
    </submittedName>
</protein>
<evidence type="ECO:0000313" key="3">
    <source>
        <dbReference type="Proteomes" id="UP000033121"/>
    </source>
</evidence>
<keyword evidence="3" id="KW-1185">Reference proteome</keyword>
<proteinExistence type="predicted"/>
<dbReference type="EMBL" id="BBWV01000004">
    <property type="protein sequence ID" value="GAO45232.1"/>
    <property type="molecule type" value="Genomic_DNA"/>
</dbReference>